<accession>A0A4Y3INN2</accession>
<keyword evidence="1" id="KW-0732">Signal</keyword>
<proteinExistence type="predicted"/>
<name>A0A4Y3INN2_9VIBR</name>
<keyword evidence="3" id="KW-1185">Reference proteome</keyword>
<dbReference type="EMBL" id="BJLH01000008">
    <property type="protein sequence ID" value="GEA60847.1"/>
    <property type="molecule type" value="Genomic_DNA"/>
</dbReference>
<dbReference type="AlphaFoldDB" id="A0A4Y3INN2"/>
<comment type="caution">
    <text evidence="2">The sequence shown here is derived from an EMBL/GenBank/DDBJ whole genome shotgun (WGS) entry which is preliminary data.</text>
</comment>
<feature type="chain" id="PRO_5021330470" description="Spore coat protein U domain-containing protein" evidence="1">
    <location>
        <begin position="22"/>
        <end position="183"/>
    </location>
</feature>
<feature type="signal peptide" evidence="1">
    <location>
        <begin position="1"/>
        <end position="21"/>
    </location>
</feature>
<organism evidence="2 3">
    <name type="scientific">Vibrio comitans NBRC 102076</name>
    <dbReference type="NCBI Taxonomy" id="1219078"/>
    <lineage>
        <taxon>Bacteria</taxon>
        <taxon>Pseudomonadati</taxon>
        <taxon>Pseudomonadota</taxon>
        <taxon>Gammaproteobacteria</taxon>
        <taxon>Vibrionales</taxon>
        <taxon>Vibrionaceae</taxon>
        <taxon>Vibrio</taxon>
    </lineage>
</organism>
<evidence type="ECO:0000313" key="3">
    <source>
        <dbReference type="Proteomes" id="UP000318242"/>
    </source>
</evidence>
<dbReference type="RefSeq" id="WP_141271250.1">
    <property type="nucleotide sequence ID" value="NZ_BJLH01000008.1"/>
</dbReference>
<evidence type="ECO:0008006" key="4">
    <source>
        <dbReference type="Google" id="ProtNLM"/>
    </source>
</evidence>
<reference evidence="2 3" key="1">
    <citation type="submission" date="2019-06" db="EMBL/GenBank/DDBJ databases">
        <title>Whole genome shotgun sequence of Vibrio comitans NBRC 102076.</title>
        <authorList>
            <person name="Hosoyama A."/>
            <person name="Uohara A."/>
            <person name="Ohji S."/>
            <person name="Ichikawa N."/>
        </authorList>
    </citation>
    <scope>NUCLEOTIDE SEQUENCE [LARGE SCALE GENOMIC DNA]</scope>
    <source>
        <strain evidence="2 3">NBRC 102076</strain>
    </source>
</reference>
<evidence type="ECO:0000256" key="1">
    <source>
        <dbReference type="SAM" id="SignalP"/>
    </source>
</evidence>
<gene>
    <name evidence="2" type="ORF">VCO01S_20400</name>
</gene>
<dbReference type="Proteomes" id="UP000318242">
    <property type="component" value="Unassembled WGS sequence"/>
</dbReference>
<protein>
    <recommendedName>
        <fullName evidence="4">Spore coat protein U domain-containing protein</fullName>
    </recommendedName>
</protein>
<sequence length="183" mass="18790">MKKLVLASVVGALMLGSPAMANTFNLQKHGGGNWKDCSDPKDDACSVEATLELTGEVDCVCAIGLTSNMVDVFESGYASFNGKVIGSIEGGCNTPKGIDVTLASDNGGMMNADTNTVYPYTVYLGTAMTYTTAGVANQSATQSSVSATAFASATDVKIDMTLSGVPEYGSYSDTLTVTIAGIM</sequence>
<evidence type="ECO:0000313" key="2">
    <source>
        <dbReference type="EMBL" id="GEA60847.1"/>
    </source>
</evidence>